<comment type="similarity">
    <text evidence="2">Belongs to the unc-5 family.</text>
</comment>
<reference evidence="11" key="1">
    <citation type="journal article" date="2023" name="IScience">
        <title>Live-bearing cockroach genome reveals convergent evolutionary mechanisms linked to viviparity in insects and beyond.</title>
        <authorList>
            <person name="Fouks B."/>
            <person name="Harrison M.C."/>
            <person name="Mikhailova A.A."/>
            <person name="Marchal E."/>
            <person name="English S."/>
            <person name="Carruthers M."/>
            <person name="Jennings E.C."/>
            <person name="Chiamaka E.L."/>
            <person name="Frigard R.A."/>
            <person name="Pippel M."/>
            <person name="Attardo G.M."/>
            <person name="Benoit J.B."/>
            <person name="Bornberg-Bauer E."/>
            <person name="Tobe S.S."/>
        </authorList>
    </citation>
    <scope>NUCLEOTIDE SEQUENCE</scope>
    <source>
        <strain evidence="11">Stay&amp;Tobe</strain>
    </source>
</reference>
<feature type="region of interest" description="Disordered" evidence="9">
    <location>
        <begin position="1"/>
        <end position="22"/>
    </location>
</feature>
<dbReference type="InterPro" id="IPR036179">
    <property type="entry name" value="Ig-like_dom_sf"/>
</dbReference>
<name>A0AAD7Z708_DIPPU</name>
<evidence type="ECO:0000259" key="10">
    <source>
        <dbReference type="Pfam" id="PF25609"/>
    </source>
</evidence>
<evidence type="ECO:0000256" key="5">
    <source>
        <dbReference type="ARBA" id="ARBA00023157"/>
    </source>
</evidence>
<protein>
    <recommendedName>
        <fullName evidence="10">Netrin receptor UNC5A-D-like N-terminal domain-containing protein</fullName>
    </recommendedName>
</protein>
<keyword evidence="8" id="KW-0393">Immunoglobulin domain</keyword>
<dbReference type="AlphaFoldDB" id="A0AAD7Z708"/>
<evidence type="ECO:0000256" key="3">
    <source>
        <dbReference type="ARBA" id="ARBA00022473"/>
    </source>
</evidence>
<dbReference type="InterPro" id="IPR057755">
    <property type="entry name" value="UNC5A-D-like_N"/>
</dbReference>
<dbReference type="Proteomes" id="UP001233999">
    <property type="component" value="Unassembled WGS sequence"/>
</dbReference>
<keyword evidence="4" id="KW-0472">Membrane</keyword>
<feature type="domain" description="Netrin receptor UNC5A-D-like N-terminal" evidence="10">
    <location>
        <begin position="27"/>
        <end position="134"/>
    </location>
</feature>
<proteinExistence type="inferred from homology"/>
<dbReference type="EMBL" id="JASPKZ010010272">
    <property type="protein sequence ID" value="KAJ9574628.1"/>
    <property type="molecule type" value="Genomic_DNA"/>
</dbReference>
<keyword evidence="3" id="KW-0217">Developmental protein</keyword>
<organism evidence="11 12">
    <name type="scientific">Diploptera punctata</name>
    <name type="common">Pacific beetle cockroach</name>
    <dbReference type="NCBI Taxonomy" id="6984"/>
    <lineage>
        <taxon>Eukaryota</taxon>
        <taxon>Metazoa</taxon>
        <taxon>Ecdysozoa</taxon>
        <taxon>Arthropoda</taxon>
        <taxon>Hexapoda</taxon>
        <taxon>Insecta</taxon>
        <taxon>Pterygota</taxon>
        <taxon>Neoptera</taxon>
        <taxon>Polyneoptera</taxon>
        <taxon>Dictyoptera</taxon>
        <taxon>Blattodea</taxon>
        <taxon>Blaberoidea</taxon>
        <taxon>Blaberidae</taxon>
        <taxon>Diplopterinae</taxon>
        <taxon>Diploptera</taxon>
    </lineage>
</organism>
<sequence>EPNGYLLEDTLHSPTSSSSDGELLHQTVPLPVFLEEPTDTYVIKNKPATLQCRAAHALQVYFRCNGARKQHPSSVNSPPMQQDFVDPQTGVRNVEASINITRNEVEEYFGKDKFKCECIAWSSRGQIRSQPAAVDVACK</sequence>
<keyword evidence="12" id="KW-1185">Reference proteome</keyword>
<reference evidence="11" key="2">
    <citation type="submission" date="2023-05" db="EMBL/GenBank/DDBJ databases">
        <authorList>
            <person name="Fouks B."/>
        </authorList>
    </citation>
    <scope>NUCLEOTIDE SEQUENCE</scope>
    <source>
        <strain evidence="11">Stay&amp;Tobe</strain>
        <tissue evidence="11">Testes</tissue>
    </source>
</reference>
<dbReference type="SUPFAM" id="SSF48726">
    <property type="entry name" value="Immunoglobulin"/>
    <property type="match status" value="1"/>
</dbReference>
<dbReference type="Pfam" id="PF25609">
    <property type="entry name" value="Unc5_NetrinR_N"/>
    <property type="match status" value="1"/>
</dbReference>
<keyword evidence="5" id="KW-1015">Disulfide bond</keyword>
<evidence type="ECO:0000313" key="12">
    <source>
        <dbReference type="Proteomes" id="UP001233999"/>
    </source>
</evidence>
<keyword evidence="7" id="KW-0325">Glycoprotein</keyword>
<evidence type="ECO:0000256" key="9">
    <source>
        <dbReference type="SAM" id="MobiDB-lite"/>
    </source>
</evidence>
<evidence type="ECO:0000313" key="11">
    <source>
        <dbReference type="EMBL" id="KAJ9574628.1"/>
    </source>
</evidence>
<dbReference type="FunFam" id="2.60.40.10:FF:000037">
    <property type="entry name" value="Unc-5 netrin receptor C"/>
    <property type="match status" value="1"/>
</dbReference>
<evidence type="ECO:0000256" key="8">
    <source>
        <dbReference type="ARBA" id="ARBA00023319"/>
    </source>
</evidence>
<dbReference type="InterPro" id="IPR013783">
    <property type="entry name" value="Ig-like_fold"/>
</dbReference>
<dbReference type="Gene3D" id="2.60.40.10">
    <property type="entry name" value="Immunoglobulins"/>
    <property type="match status" value="1"/>
</dbReference>
<evidence type="ECO:0000256" key="1">
    <source>
        <dbReference type="ARBA" id="ARBA00004479"/>
    </source>
</evidence>
<comment type="caution">
    <text evidence="11">The sequence shown here is derived from an EMBL/GenBank/DDBJ whole genome shotgun (WGS) entry which is preliminary data.</text>
</comment>
<comment type="subcellular location">
    <subcellularLocation>
        <location evidence="1">Membrane</location>
        <topology evidence="1">Single-pass type I membrane protein</topology>
    </subcellularLocation>
</comment>
<evidence type="ECO:0000256" key="7">
    <source>
        <dbReference type="ARBA" id="ARBA00023180"/>
    </source>
</evidence>
<feature type="non-terminal residue" evidence="11">
    <location>
        <position position="139"/>
    </location>
</feature>
<keyword evidence="6" id="KW-0675">Receptor</keyword>
<evidence type="ECO:0000256" key="2">
    <source>
        <dbReference type="ARBA" id="ARBA00009844"/>
    </source>
</evidence>
<gene>
    <name evidence="11" type="ORF">L9F63_008160</name>
</gene>
<evidence type="ECO:0000256" key="6">
    <source>
        <dbReference type="ARBA" id="ARBA00023170"/>
    </source>
</evidence>
<dbReference type="GO" id="GO:0016020">
    <property type="term" value="C:membrane"/>
    <property type="evidence" value="ECO:0007669"/>
    <property type="project" value="UniProtKB-SubCell"/>
</dbReference>
<evidence type="ECO:0000256" key="4">
    <source>
        <dbReference type="ARBA" id="ARBA00023136"/>
    </source>
</evidence>
<accession>A0AAD7Z708</accession>